<protein>
    <submittedName>
        <fullName evidence="2">Molybdopterin-guanine dinucleotide biosynthesis protein MobB</fullName>
    </submittedName>
</protein>
<dbReference type="AlphaFoldDB" id="A0A8D5JKJ7"/>
<dbReference type="GO" id="GO:0005525">
    <property type="term" value="F:GTP binding"/>
    <property type="evidence" value="ECO:0007669"/>
    <property type="project" value="InterPro"/>
</dbReference>
<dbReference type="PANTHER" id="PTHR40072:SF1">
    <property type="entry name" value="MOLYBDOPTERIN-GUANINE DINUCLEOTIDE BIOSYNTHESIS ADAPTER PROTEIN"/>
    <property type="match status" value="1"/>
</dbReference>
<feature type="domain" description="Molybdopterin-guanine dinucleotide biosynthesis protein B (MobB)" evidence="1">
    <location>
        <begin position="4"/>
        <end position="133"/>
    </location>
</feature>
<dbReference type="EMBL" id="AP024086">
    <property type="protein sequence ID" value="BCL59617.1"/>
    <property type="molecule type" value="Genomic_DNA"/>
</dbReference>
<accession>A0A8D5JKJ7</accession>
<gene>
    <name evidence="2" type="ORF">DGMP_03100</name>
</gene>
<dbReference type="Pfam" id="PF03205">
    <property type="entry name" value="MobB"/>
    <property type="match status" value="1"/>
</dbReference>
<reference evidence="2" key="1">
    <citation type="submission" date="2020-09" db="EMBL/GenBank/DDBJ databases">
        <title>Desulfogranum mesoprofundum gen. nov., sp. nov., a novel mesophilic, sulfate-reducing chemolithoautotroph isolated from a deep-sea hydrothermal vent chimney in the Suiyo Seamount.</title>
        <authorList>
            <person name="Hashimoto Y."/>
            <person name="Nakagawa S."/>
        </authorList>
    </citation>
    <scope>NUCLEOTIDE SEQUENCE</scope>
    <source>
        <strain evidence="2">KT2</strain>
    </source>
</reference>
<dbReference type="NCBIfam" id="TIGR00176">
    <property type="entry name" value="mobB"/>
    <property type="match status" value="1"/>
</dbReference>
<evidence type="ECO:0000259" key="1">
    <source>
        <dbReference type="Pfam" id="PF03205"/>
    </source>
</evidence>
<dbReference type="InterPro" id="IPR004435">
    <property type="entry name" value="MobB_dom"/>
</dbReference>
<sequence length="221" mass="24547">MSAIVTFIGWHDSGKTTLASAVVSELKKLGYRVAVIKSSNDSGLEFDTPGTDTYKHKEAGADSVLFVAPDQMVLQTGYSNLSLTTLAHRYFPDVDIVIGEGFKTARKTAKIEVCRNVDQKLRREVHGVIAVATNLEGVAGDYVFRLDEAPEIAAFIEKRFLLRKGARRHRERTALLVNGHKIPIKDYIQEALAETVHGFVKTLKIGQDIEEIELRIRIPGE</sequence>
<dbReference type="RefSeq" id="WP_228855821.1">
    <property type="nucleotide sequence ID" value="NZ_AP024086.1"/>
</dbReference>
<organism evidence="2 3">
    <name type="scientific">Desulfomarina profundi</name>
    <dbReference type="NCBI Taxonomy" id="2772557"/>
    <lineage>
        <taxon>Bacteria</taxon>
        <taxon>Pseudomonadati</taxon>
        <taxon>Thermodesulfobacteriota</taxon>
        <taxon>Desulfobulbia</taxon>
        <taxon>Desulfobulbales</taxon>
        <taxon>Desulfobulbaceae</taxon>
        <taxon>Desulfomarina</taxon>
    </lineage>
</organism>
<dbReference type="PANTHER" id="PTHR40072">
    <property type="entry name" value="MOLYBDOPTERIN-GUANINE DINUCLEOTIDE BIOSYNTHESIS ADAPTER PROTEIN-RELATED"/>
    <property type="match status" value="1"/>
</dbReference>
<evidence type="ECO:0000313" key="2">
    <source>
        <dbReference type="EMBL" id="BCL59617.1"/>
    </source>
</evidence>
<name>A0A8D5JKJ7_9BACT</name>
<dbReference type="InterPro" id="IPR052539">
    <property type="entry name" value="MGD_biosynthesis_adapter"/>
</dbReference>
<proteinExistence type="predicted"/>
<dbReference type="Proteomes" id="UP000826725">
    <property type="component" value="Chromosome"/>
</dbReference>
<evidence type="ECO:0000313" key="3">
    <source>
        <dbReference type="Proteomes" id="UP000826725"/>
    </source>
</evidence>
<dbReference type="KEGG" id="dbk:DGMP_03100"/>
<keyword evidence="3" id="KW-1185">Reference proteome</keyword>
<dbReference type="GO" id="GO:0006777">
    <property type="term" value="P:Mo-molybdopterin cofactor biosynthetic process"/>
    <property type="evidence" value="ECO:0007669"/>
    <property type="project" value="InterPro"/>
</dbReference>
<dbReference type="CDD" id="cd03116">
    <property type="entry name" value="MobB"/>
    <property type="match status" value="1"/>
</dbReference>